<feature type="region of interest" description="Disordered" evidence="1">
    <location>
        <begin position="33"/>
        <end position="85"/>
    </location>
</feature>
<organism evidence="2 3">
    <name type="scientific">Trifolium medium</name>
    <dbReference type="NCBI Taxonomy" id="97028"/>
    <lineage>
        <taxon>Eukaryota</taxon>
        <taxon>Viridiplantae</taxon>
        <taxon>Streptophyta</taxon>
        <taxon>Embryophyta</taxon>
        <taxon>Tracheophyta</taxon>
        <taxon>Spermatophyta</taxon>
        <taxon>Magnoliopsida</taxon>
        <taxon>eudicotyledons</taxon>
        <taxon>Gunneridae</taxon>
        <taxon>Pentapetalae</taxon>
        <taxon>rosids</taxon>
        <taxon>fabids</taxon>
        <taxon>Fabales</taxon>
        <taxon>Fabaceae</taxon>
        <taxon>Papilionoideae</taxon>
        <taxon>50 kb inversion clade</taxon>
        <taxon>NPAAA clade</taxon>
        <taxon>Hologalegina</taxon>
        <taxon>IRL clade</taxon>
        <taxon>Trifolieae</taxon>
        <taxon>Trifolium</taxon>
    </lineage>
</organism>
<keyword evidence="2" id="KW-0030">Aminoacyl-tRNA synthetase</keyword>
<accession>A0A392T8W0</accession>
<sequence length="85" mass="9408">PPKWRPKVTAFQEAKVLKDVTVESLISSLRSHEMELQVDEPDKKTKSVALSSTKDAEDESDEVSNGPRRTETSLTAAVDQEVLTP</sequence>
<evidence type="ECO:0000313" key="2">
    <source>
        <dbReference type="EMBL" id="MCI56944.1"/>
    </source>
</evidence>
<keyword evidence="3" id="KW-1185">Reference proteome</keyword>
<dbReference type="GO" id="GO:0004812">
    <property type="term" value="F:aminoacyl-tRNA ligase activity"/>
    <property type="evidence" value="ECO:0007669"/>
    <property type="project" value="UniProtKB-KW"/>
</dbReference>
<proteinExistence type="predicted"/>
<comment type="caution">
    <text evidence="2">The sequence shown here is derived from an EMBL/GenBank/DDBJ whole genome shotgun (WGS) entry which is preliminary data.</text>
</comment>
<protein>
    <submittedName>
        <fullName evidence="2">Aspartyl-tRNA synthetase</fullName>
    </submittedName>
</protein>
<reference evidence="2 3" key="1">
    <citation type="journal article" date="2018" name="Front. Plant Sci.">
        <title>Red Clover (Trifolium pratense) and Zigzag Clover (T. medium) - A Picture of Genomic Similarities and Differences.</title>
        <authorList>
            <person name="Dluhosova J."/>
            <person name="Istvanek J."/>
            <person name="Nedelnik J."/>
            <person name="Repkova J."/>
        </authorList>
    </citation>
    <scope>NUCLEOTIDE SEQUENCE [LARGE SCALE GENOMIC DNA]</scope>
    <source>
        <strain evidence="3">cv. 10/8</strain>
        <tissue evidence="2">Leaf</tissue>
    </source>
</reference>
<evidence type="ECO:0000256" key="1">
    <source>
        <dbReference type="SAM" id="MobiDB-lite"/>
    </source>
</evidence>
<dbReference type="EMBL" id="LXQA010520938">
    <property type="protein sequence ID" value="MCI56944.1"/>
    <property type="molecule type" value="Genomic_DNA"/>
</dbReference>
<feature type="non-terminal residue" evidence="2">
    <location>
        <position position="1"/>
    </location>
</feature>
<dbReference type="Proteomes" id="UP000265520">
    <property type="component" value="Unassembled WGS sequence"/>
</dbReference>
<keyword evidence="2" id="KW-0436">Ligase</keyword>
<dbReference type="AlphaFoldDB" id="A0A392T8W0"/>
<evidence type="ECO:0000313" key="3">
    <source>
        <dbReference type="Proteomes" id="UP000265520"/>
    </source>
</evidence>
<name>A0A392T8W0_9FABA</name>
<feature type="compositionally biased region" description="Basic and acidic residues" evidence="1">
    <location>
        <begin position="33"/>
        <end position="45"/>
    </location>
</feature>